<dbReference type="AlphaFoldDB" id="Q9LZ32"/>
<reference key="1">
    <citation type="journal article" date="2000" name="Nature">
        <title>Sequence and analysis of chromosome 5 of the plant Arabidopsis thaliana.</title>
        <authorList>
            <consortium name="Kazusa DNA Research Institute"/>
            <consortium name="Cold Spring Harbor and Washington University in St Louis Sequencing Consortium"/>
            <consortium name="European Union Arabidopsis Genome Sequencing Consortium"/>
            <person name="Tabata S."/>
            <person name="Kaneko T."/>
            <person name="Nakamura Y."/>
            <person name="Kotani H."/>
            <person name="Kato T."/>
            <person name="Asamizu E."/>
            <person name="Miyajima N."/>
            <person name="Sasamoto S."/>
            <person name="Kimura T."/>
            <person name="Hosouchi T."/>
            <person name="Kawashima K."/>
            <person name="Kohara M."/>
            <person name="Matsumoto M."/>
            <person name="Matsuno A."/>
            <person name="Muraki A."/>
            <person name="Nakayama S."/>
            <person name="Nakazaki N."/>
            <person name="Naruo K."/>
            <person name="Okumura S."/>
            <person name="Shinpo S."/>
            <person name="Takeuchi C."/>
            <person name="Wada T."/>
            <person name="Watanabe A."/>
            <person name="Yamada M."/>
            <person name="Yasuda M."/>
            <person name="Sato S."/>
            <person name="de la Bastide M."/>
            <person name="Huang E."/>
            <person name="Spiegel L."/>
            <person name="Gnoj L."/>
            <person name="O'Shaughnessy A."/>
            <person name="Preston R."/>
            <person name="Habermann K."/>
            <person name="Murray J."/>
            <person name="Johnson D."/>
            <person name="Rohlfing T."/>
            <person name="Nelson J."/>
            <person name="Stoneking T."/>
            <person name="Pepin K."/>
            <person name="Spieth J."/>
            <person name="Sekhon M."/>
            <person name="Armstrong J."/>
            <person name="Becker M."/>
            <person name="Belter E."/>
            <person name="Cordum H."/>
            <person name="Cordes M."/>
            <person name="Courtney L."/>
            <person name="Courtney W."/>
            <person name="Dante M."/>
            <person name="Du H."/>
            <person name="Edwards J."/>
            <person name="Fryman J."/>
            <person name="Haakensen B."/>
            <person name="Lamar E."/>
            <person name="Latreille P."/>
            <person name="Leonard S."/>
            <person name="Meyer R."/>
            <person name="Mulvaney E."/>
            <person name="Ozersky P."/>
            <person name="Riley A."/>
            <person name="Strowmatt C."/>
            <person name="Wagner-McPherson C."/>
            <person name="Wollam A."/>
            <person name="Yoakum M."/>
            <person name="Bell M."/>
            <person name="Dedhia N."/>
            <person name="Parnell L."/>
            <person name="Shah R."/>
            <person name="Rodriguez M."/>
            <person name="See L.H."/>
            <person name="Vil D."/>
            <person name="Baker J."/>
            <person name="Kirchoff K."/>
            <person name="Toth K."/>
            <person name="King L."/>
            <person name="Bahret A."/>
            <person name="Miller B."/>
            <person name="Marra M."/>
            <person name="Martienssen R."/>
            <person name="McCombie W.R."/>
            <person name="Wilson R.K."/>
            <person name="Murphy G."/>
            <person name="Bancroft I."/>
            <person name="Volckaert G."/>
            <person name="Wambutt R."/>
            <person name="Dusterhoft A."/>
            <person name="Stiekema W."/>
            <person name="Pohl T."/>
            <person name="Entian K.D."/>
            <person name="Terryn N."/>
            <person name="Hartley N."/>
            <person name="Bent E."/>
            <person name="Johnson S."/>
            <person name="Langham S.A."/>
            <person name="McCullagh B."/>
            <person name="Robben J."/>
            <person name="Grymonprez B."/>
            <person name="Zimmermann W."/>
            <person name="Ramsperger U."/>
            <person name="Wedler H."/>
            <person name="Balke K."/>
            <person name="Wedler E."/>
            <person name="Peters S."/>
            <person name="van Staveren M."/>
            <person name="Dirkse W."/>
            <person name="Mooijman P."/>
            <person name="Lankhorst R.K."/>
            <person name="Weitzenegger T."/>
            <person name="Bothe G."/>
            <person name="Rose M."/>
            <person name="Hauf J."/>
            <person name="Berneiser S."/>
            <person name="Hempel S."/>
            <person name="Feldpausch M."/>
            <person name="Lamberth S."/>
            <person name="Villarroel R."/>
            <person name="Gielen J."/>
            <person name="Ardiles W."/>
            <person name="Bents O."/>
            <person name="Lemcke K."/>
            <person name="Kolesov G."/>
            <person name="Mayer K."/>
            <person name="Rudd S."/>
            <person name="Schoof H."/>
            <person name="Schueller C."/>
            <person name="Zaccaria P."/>
            <person name="Mewes H.W."/>
            <person name="Bevan M."/>
            <person name="Fransz P."/>
        </authorList>
    </citation>
    <scope>NUCLEOTIDE SEQUENCE [LARGE SCALE GENOMIC DNA]</scope>
    <source>
        <strain>cv. Columbia</strain>
    </source>
</reference>
<protein>
    <submittedName>
        <fullName evidence="1">Uncharacterized protein T1E3_10</fullName>
    </submittedName>
</protein>
<accession>Q9LZ32</accession>
<proteinExistence type="predicted"/>
<dbReference type="EMBL" id="AL162972">
    <property type="protein sequence ID" value="CAB86007.1"/>
    <property type="molecule type" value="Genomic_DNA"/>
</dbReference>
<gene>
    <name evidence="1" type="primary">T1E3_10</name>
</gene>
<name>Q9LZ32_ARATH</name>
<reference evidence="1" key="3">
    <citation type="submission" date="2000-04" db="EMBL/GenBank/DDBJ databases">
        <authorList>
            <person name="EU Arabidopsis sequencing project"/>
        </authorList>
    </citation>
    <scope>NUCLEOTIDE SEQUENCE</scope>
</reference>
<dbReference type="PIR" id="T48461">
    <property type="entry name" value="T48461"/>
</dbReference>
<reference evidence="1" key="2">
    <citation type="submission" date="2000-04" db="EMBL/GenBank/DDBJ databases">
        <authorList>
            <person name="Bevan M."/>
            <person name="Terryn N."/>
            <person name="Ardiles W."/>
            <person name="Buysshaert C."/>
            <person name="Dasseville R."/>
            <person name="De Clerck R."/>
            <person name="De Keyser A."/>
            <person name="Neyt P."/>
            <person name="Rouze P."/>
            <person name="Van Den Daele H."/>
            <person name="Villaroel R."/>
            <person name="Gielen J."/>
            <person name="Van Montagu M."/>
            <person name="Bancroft I."/>
            <person name="Mewes H.W."/>
            <person name="Rudd S."/>
            <person name="Lemcke K."/>
            <person name="Mayer K.F.X."/>
        </authorList>
    </citation>
    <scope>NUCLEOTIDE SEQUENCE</scope>
</reference>
<sequence length="69" mass="7582">MAGKVWEKTPCNWFKCNVGGAWVWKMMVLETFGANRGANLIAKSVTGDLRLQSYVAMGPPSCLSVVEFV</sequence>
<organism evidence="1">
    <name type="scientific">Arabidopsis thaliana</name>
    <name type="common">Mouse-ear cress</name>
    <dbReference type="NCBI Taxonomy" id="3702"/>
    <lineage>
        <taxon>Eukaryota</taxon>
        <taxon>Viridiplantae</taxon>
        <taxon>Streptophyta</taxon>
        <taxon>Embryophyta</taxon>
        <taxon>Tracheophyta</taxon>
        <taxon>Spermatophyta</taxon>
        <taxon>Magnoliopsida</taxon>
        <taxon>eudicotyledons</taxon>
        <taxon>Gunneridae</taxon>
        <taxon>Pentapetalae</taxon>
        <taxon>rosids</taxon>
        <taxon>malvids</taxon>
        <taxon>Brassicales</taxon>
        <taxon>Brassicaceae</taxon>
        <taxon>Camelineae</taxon>
        <taxon>Arabidopsis</taxon>
    </lineage>
</organism>
<evidence type="ECO:0000313" key="1">
    <source>
        <dbReference type="EMBL" id="CAB86007.1"/>
    </source>
</evidence>